<evidence type="ECO:0000256" key="3">
    <source>
        <dbReference type="ARBA" id="ARBA00023239"/>
    </source>
</evidence>
<keyword evidence="4" id="KW-0210">Decarboxylase</keyword>
<evidence type="ECO:0000256" key="4">
    <source>
        <dbReference type="RuleBase" id="RU366045"/>
    </source>
</evidence>
<proteinExistence type="inferred from homology"/>
<dbReference type="GO" id="GO:0016831">
    <property type="term" value="F:carboxy-lyase activity"/>
    <property type="evidence" value="ECO:0007669"/>
    <property type="project" value="UniProtKB-KW"/>
</dbReference>
<dbReference type="AlphaFoldDB" id="A0A8H4L0A6"/>
<reference evidence="5 6" key="1">
    <citation type="submission" date="2020-01" db="EMBL/GenBank/DDBJ databases">
        <title>Identification and distribution of gene clusters putatively required for synthesis of sphingolipid metabolism inhibitors in phylogenetically diverse species of the filamentous fungus Fusarium.</title>
        <authorList>
            <person name="Kim H.-S."/>
            <person name="Busman M."/>
            <person name="Brown D.W."/>
            <person name="Divon H."/>
            <person name="Uhlig S."/>
            <person name="Proctor R.H."/>
        </authorList>
    </citation>
    <scope>NUCLEOTIDE SEQUENCE [LARGE SCALE GENOMIC DNA]</scope>
    <source>
        <strain evidence="5 6">NRRL 20459</strain>
    </source>
</reference>
<keyword evidence="6" id="KW-1185">Reference proteome</keyword>
<keyword evidence="2" id="KW-0862">Zinc</keyword>
<evidence type="ECO:0000313" key="6">
    <source>
        <dbReference type="Proteomes" id="UP000554235"/>
    </source>
</evidence>
<dbReference type="InterPro" id="IPR032466">
    <property type="entry name" value="Metal_Hydrolase"/>
</dbReference>
<gene>
    <name evidence="5" type="ORF">FALBO_12498</name>
</gene>
<comment type="caution">
    <text evidence="5">The sequence shown here is derived from an EMBL/GenBank/DDBJ whole genome shotgun (WGS) entry which is preliminary data.</text>
</comment>
<dbReference type="GO" id="GO:0019748">
    <property type="term" value="P:secondary metabolic process"/>
    <property type="evidence" value="ECO:0007669"/>
    <property type="project" value="TreeGrafter"/>
</dbReference>
<dbReference type="OrthoDB" id="2832284at2759"/>
<name>A0A8H4L0A6_9HYPO</name>
<organism evidence="5 6">
    <name type="scientific">Fusarium albosuccineum</name>
    <dbReference type="NCBI Taxonomy" id="1237068"/>
    <lineage>
        <taxon>Eukaryota</taxon>
        <taxon>Fungi</taxon>
        <taxon>Dikarya</taxon>
        <taxon>Ascomycota</taxon>
        <taxon>Pezizomycotina</taxon>
        <taxon>Sordariomycetes</taxon>
        <taxon>Hypocreomycetidae</taxon>
        <taxon>Hypocreales</taxon>
        <taxon>Nectriaceae</taxon>
        <taxon>Fusarium</taxon>
        <taxon>Fusarium decemcellulare species complex</taxon>
    </lineage>
</organism>
<dbReference type="SUPFAM" id="SSF51556">
    <property type="entry name" value="Metallo-dependent hydrolases"/>
    <property type="match status" value="1"/>
</dbReference>
<dbReference type="PANTHER" id="PTHR21240">
    <property type="entry name" value="2-AMINO-3-CARBOXYLMUCONATE-6-SEMIALDEHYDE DECARBOXYLASE"/>
    <property type="match status" value="1"/>
</dbReference>
<evidence type="ECO:0000256" key="2">
    <source>
        <dbReference type="ARBA" id="ARBA00022833"/>
    </source>
</evidence>
<dbReference type="PANTHER" id="PTHR21240:SF29">
    <property type="entry name" value="AMIDOHYDROLASE-RELATED DOMAIN-CONTAINING PROTEIN"/>
    <property type="match status" value="1"/>
</dbReference>
<keyword evidence="1" id="KW-0479">Metal-binding</keyword>
<dbReference type="InterPro" id="IPR032465">
    <property type="entry name" value="ACMSD"/>
</dbReference>
<evidence type="ECO:0000256" key="1">
    <source>
        <dbReference type="ARBA" id="ARBA00022723"/>
    </source>
</evidence>
<protein>
    <submittedName>
        <fullName evidence="5">2-amino-3-carboxymuconate-6-semialdehyde decarboxylase</fullName>
    </submittedName>
</protein>
<dbReference type="Gene3D" id="3.20.20.140">
    <property type="entry name" value="Metal-dependent hydrolases"/>
    <property type="match status" value="1"/>
</dbReference>
<keyword evidence="3 4" id="KW-0456">Lyase</keyword>
<evidence type="ECO:0000313" key="5">
    <source>
        <dbReference type="EMBL" id="KAF4460720.1"/>
    </source>
</evidence>
<dbReference type="Proteomes" id="UP000554235">
    <property type="component" value="Unassembled WGS sequence"/>
</dbReference>
<dbReference type="GO" id="GO:0046872">
    <property type="term" value="F:metal ion binding"/>
    <property type="evidence" value="ECO:0007669"/>
    <property type="project" value="UniProtKB-KW"/>
</dbReference>
<comment type="similarity">
    <text evidence="4">Belongs to the metallo-dependent hydrolases superfamily.</text>
</comment>
<sequence length="185" mass="20513">MPPLDPNIYGWQMIEFPAETARCLMSMVDQGTFTKYPAIKWIFSHNGGSFPYLFQRCIRTLSGSKLIGAGGPGATQTNRIADNNGGQTLQHIFGLGNIYIECSQGTAAQMTMLKSLGICAQNVLMGSDWPFTGKGDVSLTLDEMYGPERSGMYTPQEVDCIRAGNALQLFPRLRAKYVKNHWFKE</sequence>
<dbReference type="EMBL" id="JAADYS010001872">
    <property type="protein sequence ID" value="KAF4460720.1"/>
    <property type="molecule type" value="Genomic_DNA"/>
</dbReference>
<accession>A0A8H4L0A6</accession>
<dbReference type="GO" id="GO:0005829">
    <property type="term" value="C:cytosol"/>
    <property type="evidence" value="ECO:0007669"/>
    <property type="project" value="TreeGrafter"/>
</dbReference>